<dbReference type="eggNOG" id="arCOG07117">
    <property type="taxonomic scope" value="Archaea"/>
</dbReference>
<organism evidence="2 3">
    <name type="scientific">Thermococcus barophilus (strain DSM 11836 / MP)</name>
    <dbReference type="NCBI Taxonomy" id="391623"/>
    <lineage>
        <taxon>Archaea</taxon>
        <taxon>Methanobacteriati</taxon>
        <taxon>Methanobacteriota</taxon>
        <taxon>Thermococci</taxon>
        <taxon>Thermococcales</taxon>
        <taxon>Thermococcaceae</taxon>
        <taxon>Thermococcus</taxon>
    </lineage>
</organism>
<dbReference type="PATRIC" id="fig|391623.17.peg.1298"/>
<feature type="domain" description="Nitrosopumilus output" evidence="1">
    <location>
        <begin position="3"/>
        <end position="95"/>
    </location>
</feature>
<evidence type="ECO:0000313" key="2">
    <source>
        <dbReference type="EMBL" id="ADT84271.1"/>
    </source>
</evidence>
<accession>F0LHE4</accession>
<evidence type="ECO:0000259" key="1">
    <source>
        <dbReference type="Pfam" id="PF11537"/>
    </source>
</evidence>
<sequence>MSSAEDIVVRAVTYAVEKANPTLKNLLEFHLKTTTGKGYELAYEDPKMFKEAVSKLFGEYSGRLLEMLIISYFKEKVGLKENIEDLEDLVEYVKKIYGE</sequence>
<dbReference type="EMBL" id="CP002372">
    <property type="protein sequence ID" value="ADT84271.1"/>
    <property type="molecule type" value="Genomic_DNA"/>
</dbReference>
<proteinExistence type="predicted"/>
<keyword evidence="3" id="KW-1185">Reference proteome</keyword>
<dbReference type="KEGG" id="tba:TERMP_01296"/>
<gene>
    <name evidence="2" type="ordered locus">TERMP_01296</name>
</gene>
<dbReference type="Gene3D" id="1.10.1200.200">
    <property type="entry name" value="Protein of unknown function DUF3227"/>
    <property type="match status" value="1"/>
</dbReference>
<dbReference type="RefSeq" id="WP_013467569.1">
    <property type="nucleotide sequence ID" value="NC_014804.1"/>
</dbReference>
<dbReference type="HOGENOM" id="CLU_2284905_0_0_2"/>
<dbReference type="AlphaFoldDB" id="F0LHE4"/>
<protein>
    <recommendedName>
        <fullName evidence="1">Nitrosopumilus output domain-containing protein</fullName>
    </recommendedName>
</protein>
<dbReference type="Pfam" id="PF11537">
    <property type="entry name" value="NitrOD5"/>
    <property type="match status" value="1"/>
</dbReference>
<dbReference type="OrthoDB" id="85374at2157"/>
<reference evidence="2 3" key="1">
    <citation type="journal article" date="2011" name="J. Bacteriol.">
        <title>Complete genome sequence of the hyperthermophilic, piezophilic, heterotrophic, and carboxydotrophic archaeon Thermococcus barophilus MP.</title>
        <authorList>
            <person name="Vannier P."/>
            <person name="Marteinsson V.T."/>
            <person name="Fridjonsson O.H."/>
            <person name="Oger P."/>
            <person name="Jebbar M."/>
        </authorList>
    </citation>
    <scope>NUCLEOTIDE SEQUENCE [LARGE SCALE GENOMIC DNA]</scope>
    <source>
        <strain evidence="3">DSM 11836 / MP</strain>
    </source>
</reference>
<dbReference type="Proteomes" id="UP000007478">
    <property type="component" value="Chromosome"/>
</dbReference>
<dbReference type="InterPro" id="IPR044908">
    <property type="entry name" value="NitrOD5-like_sf"/>
</dbReference>
<dbReference type="InterPro" id="IPR021609">
    <property type="entry name" value="NitrOD5"/>
</dbReference>
<evidence type="ECO:0000313" key="3">
    <source>
        <dbReference type="Proteomes" id="UP000007478"/>
    </source>
</evidence>
<dbReference type="GeneID" id="10041612"/>
<name>F0LHE4_THEBM</name>